<dbReference type="PIR" id="B90519">
    <property type="entry name" value="B90519"/>
</dbReference>
<organism evidence="2">
    <name type="scientific">Mycoplasmopsis pulmonis (strain UAB CTIP)</name>
    <name type="common">Mycoplasma pulmonis</name>
    <dbReference type="NCBI Taxonomy" id="272635"/>
    <lineage>
        <taxon>Bacteria</taxon>
        <taxon>Bacillati</taxon>
        <taxon>Mycoplasmatota</taxon>
        <taxon>Mycoplasmoidales</taxon>
        <taxon>Metamycoplasmataceae</taxon>
        <taxon>Mycoplasmopsis</taxon>
    </lineage>
</organism>
<dbReference type="HOGENOM" id="CLU_684800_0_0_14"/>
<evidence type="ECO:0000313" key="2">
    <source>
        <dbReference type="Proteomes" id="UP000000528"/>
    </source>
</evidence>
<name>Q98RF1_MYCPU</name>
<dbReference type="KEGG" id="mpu:MYPU_0580"/>
<sequence>MQRIGMVSENVIKNLLEYLDLQDFNFKLVIQGSFVLKKEKVISRNPNDLDLILISDEIDSITKNKNWNILKSKLKIISTYVDNPIFKKVLIEFDNKKIFLEIHLMKKLDEKFYYKLLNKNIYAVTIEFAKIAKIFQIYDLKDTKNWKFVNKEKKIKQTIEDLGNIFISENEVDKLIKNENNITYLTILSNSSILFFLRNWNYCTFFSEDFTLIKSIDKVFADRRLIKWMTKFFYSLDFQKIKIINKIVDIFIRNKIVFLDILFEKNNFKNFELKEQKQNFVSKNKSNFFYGNVIFLNNFELIVDAIKFFLFKIFINETKVNFIDEIQILFRDSKLWNHENILISKKFKYKNILEKWNIKYIYSNDIDENQIFLPIQNQKILLENIIILYVFLNGLILEKQLD</sequence>
<keyword evidence="2" id="KW-1185">Reference proteome</keyword>
<dbReference type="EMBL" id="AL445563">
    <property type="protein sequence ID" value="CAC13231.1"/>
    <property type="molecule type" value="Genomic_DNA"/>
</dbReference>
<dbReference type="STRING" id="272635.gene:17576638"/>
<dbReference type="AlphaFoldDB" id="Q98RF1"/>
<proteinExistence type="predicted"/>
<dbReference type="Proteomes" id="UP000000528">
    <property type="component" value="Chromosome"/>
</dbReference>
<accession>Q98RF1</accession>
<reference evidence="1 2" key="1">
    <citation type="journal article" date="2001" name="Nucleic Acids Res.">
        <title>The complete genome sequence of the murine respiratory pathogen Mycoplasma pulmonis.</title>
        <authorList>
            <person name="Chambaud I."/>
            <person name="Heilig R."/>
            <person name="Ferris S."/>
            <person name="Barbe V."/>
            <person name="Samson D."/>
            <person name="Galisson F."/>
            <person name="Moszer I."/>
            <person name="Dybvig K."/>
            <person name="Wroblewski H."/>
            <person name="Viari A."/>
            <person name="Rocha E.P.C."/>
            <person name="Blanchard A."/>
        </authorList>
    </citation>
    <scope>NUCLEOTIDE SEQUENCE [LARGE SCALE GENOMIC DNA]</scope>
    <source>
        <strain evidence="1 2">UAB CTIP</strain>
    </source>
</reference>
<protein>
    <submittedName>
        <fullName evidence="1">Uncharacterized protein</fullName>
    </submittedName>
</protein>
<gene>
    <name evidence="1" type="ordered locus">MYPU_0580</name>
</gene>
<evidence type="ECO:0000313" key="1">
    <source>
        <dbReference type="EMBL" id="CAC13231.1"/>
    </source>
</evidence>